<dbReference type="Gene3D" id="6.10.140.530">
    <property type="match status" value="1"/>
</dbReference>
<accession>A0AAT9I0G6</accession>
<name>A0AAT9I0G6_9ACTN</name>
<organism evidence="2">
    <name type="scientific">Streptomyces haneummycinicus</name>
    <dbReference type="NCBI Taxonomy" id="3074435"/>
    <lineage>
        <taxon>Bacteria</taxon>
        <taxon>Bacillati</taxon>
        <taxon>Actinomycetota</taxon>
        <taxon>Actinomycetes</taxon>
        <taxon>Kitasatosporales</taxon>
        <taxon>Streptomycetaceae</taxon>
        <taxon>Streptomyces</taxon>
    </lineage>
</organism>
<protein>
    <recommendedName>
        <fullName evidence="1">Helicase-associated domain-containing protein</fullName>
    </recommendedName>
</protein>
<feature type="domain" description="Helicase-associated" evidence="1">
    <location>
        <begin position="32"/>
        <end position="96"/>
    </location>
</feature>
<keyword evidence="2" id="KW-0614">Plasmid</keyword>
<reference evidence="2" key="2">
    <citation type="submission" date="2024-07" db="EMBL/GenBank/DDBJ databases">
        <title>Streptomyces haneummycinica sp. nov., a new antibiotic-producing actinobacterium isolated from marine sediment.</title>
        <authorList>
            <person name="Uemura M."/>
            <person name="Hamada M."/>
            <person name="Hirano S."/>
            <person name="Kobayashi K."/>
            <person name="Ohshiro T."/>
            <person name="Kobayashi T."/>
            <person name="Terahara T."/>
        </authorList>
    </citation>
    <scope>NUCLEOTIDE SEQUENCE</scope>
    <source>
        <strain evidence="2">KM77-8</strain>
        <plasmid evidence="2">pKM77-8_2</plasmid>
    </source>
</reference>
<geneLocation type="plasmid" evidence="2">
    <name>pKM77-8_2</name>
</geneLocation>
<dbReference type="Pfam" id="PF03457">
    <property type="entry name" value="HA"/>
    <property type="match status" value="1"/>
</dbReference>
<gene>
    <name evidence="2" type="ORF">SHKM778_95480</name>
</gene>
<dbReference type="EMBL" id="AP035770">
    <property type="protein sequence ID" value="BFO23160.1"/>
    <property type="molecule type" value="Genomic_DNA"/>
</dbReference>
<sequence length="97" mass="10791">MHPGQLTLLAQLGRDPVPAPGSQAGGQLPARERAFRRGLAAARFFLEREGHLDVPQRHIETLDDGDHVRLGQWLSNVRRRRSALSPQRQEALAELGL</sequence>
<dbReference type="AlphaFoldDB" id="A0AAT9I0G6"/>
<dbReference type="InterPro" id="IPR005114">
    <property type="entry name" value="Helicase_assoc"/>
</dbReference>
<proteinExistence type="predicted"/>
<reference evidence="2" key="1">
    <citation type="submission" date="2024-06" db="EMBL/GenBank/DDBJ databases">
        <authorList>
            <consortium name="consrtm"/>
            <person name="Uemura M."/>
            <person name="Terahara T."/>
        </authorList>
    </citation>
    <scope>NUCLEOTIDE SEQUENCE</scope>
    <source>
        <strain evidence="2">KM77-8</strain>
        <plasmid evidence="2">pKM77-8_2</plasmid>
    </source>
</reference>
<evidence type="ECO:0000259" key="1">
    <source>
        <dbReference type="Pfam" id="PF03457"/>
    </source>
</evidence>
<evidence type="ECO:0000313" key="2">
    <source>
        <dbReference type="EMBL" id="BFO23160.1"/>
    </source>
</evidence>